<keyword evidence="9 10" id="KW-0326">Glycosidase</keyword>
<dbReference type="EC" id="3.2.1.101" evidence="4 10"/>
<keyword evidence="7 12" id="KW-0472">Membrane</keyword>
<evidence type="ECO:0000256" key="9">
    <source>
        <dbReference type="ARBA" id="ARBA00023295"/>
    </source>
</evidence>
<comment type="similarity">
    <text evidence="3 10">Belongs to the glycosyl hydrolase 76 family.</text>
</comment>
<dbReference type="EMBL" id="JABEYC010000024">
    <property type="protein sequence ID" value="KAF4984334.1"/>
    <property type="molecule type" value="Genomic_DNA"/>
</dbReference>
<dbReference type="SUPFAM" id="SSF48208">
    <property type="entry name" value="Six-hairpin glycosidases"/>
    <property type="match status" value="1"/>
</dbReference>
<dbReference type="PANTHER" id="PTHR12145:SF41">
    <property type="entry name" value="MANNAN ENDO-1,6-ALPHA-MANNOSIDASE"/>
    <property type="match status" value="1"/>
</dbReference>
<dbReference type="InterPro" id="IPR008928">
    <property type="entry name" value="6-hairpin_glycosidase_sf"/>
</dbReference>
<dbReference type="GO" id="GO:0008496">
    <property type="term" value="F:mannan endo-1,6-alpha-mannosidase activity"/>
    <property type="evidence" value="ECO:0007669"/>
    <property type="project" value="UniProtKB-UniRule"/>
</dbReference>
<dbReference type="InterPro" id="IPR014480">
    <property type="entry name" value="Mannan-1_6-alpha_mannosidase"/>
</dbReference>
<feature type="region of interest" description="Disordered" evidence="11">
    <location>
        <begin position="398"/>
        <end position="421"/>
    </location>
</feature>
<evidence type="ECO:0000256" key="10">
    <source>
        <dbReference type="PIRNR" id="PIRNR016302"/>
    </source>
</evidence>
<dbReference type="GO" id="GO:0009272">
    <property type="term" value="P:fungal-type cell wall biogenesis"/>
    <property type="evidence" value="ECO:0007669"/>
    <property type="project" value="TreeGrafter"/>
</dbReference>
<organism evidence="14 15">
    <name type="scientific">Fusarium zealandicum</name>
    <dbReference type="NCBI Taxonomy" id="1053134"/>
    <lineage>
        <taxon>Eukaryota</taxon>
        <taxon>Fungi</taxon>
        <taxon>Dikarya</taxon>
        <taxon>Ascomycota</taxon>
        <taxon>Pezizomycotina</taxon>
        <taxon>Sordariomycetes</taxon>
        <taxon>Hypocreomycetidae</taxon>
        <taxon>Hypocreales</taxon>
        <taxon>Nectriaceae</taxon>
        <taxon>Fusarium</taxon>
        <taxon>Fusarium staphyleae species complex</taxon>
    </lineage>
</organism>
<evidence type="ECO:0000256" key="7">
    <source>
        <dbReference type="ARBA" id="ARBA00023136"/>
    </source>
</evidence>
<dbReference type="Proteomes" id="UP000635477">
    <property type="component" value="Unassembled WGS sequence"/>
</dbReference>
<keyword evidence="12" id="KW-1133">Transmembrane helix</keyword>
<evidence type="ECO:0000256" key="1">
    <source>
        <dbReference type="ARBA" id="ARBA00001452"/>
    </source>
</evidence>
<dbReference type="OrthoDB" id="4187847at2759"/>
<evidence type="ECO:0000256" key="11">
    <source>
        <dbReference type="SAM" id="MobiDB-lite"/>
    </source>
</evidence>
<evidence type="ECO:0000256" key="5">
    <source>
        <dbReference type="ARBA" id="ARBA00022729"/>
    </source>
</evidence>
<dbReference type="PIRSF" id="PIRSF016302">
    <property type="entry name" value="Man_a_manosd"/>
    <property type="match status" value="1"/>
</dbReference>
<keyword evidence="6 10" id="KW-0378">Hydrolase</keyword>
<name>A0A8H4UVE8_9HYPO</name>
<protein>
    <recommendedName>
        <fullName evidence="4 10">Mannan endo-1,6-alpha-mannosidase</fullName>
        <ecNumber evidence="4 10">3.2.1.101</ecNumber>
    </recommendedName>
</protein>
<evidence type="ECO:0000256" key="2">
    <source>
        <dbReference type="ARBA" id="ARBA00004308"/>
    </source>
</evidence>
<evidence type="ECO:0000313" key="14">
    <source>
        <dbReference type="EMBL" id="KAF4984334.1"/>
    </source>
</evidence>
<keyword evidence="8" id="KW-0325">Glycoprotein</keyword>
<keyword evidence="5 13" id="KW-0732">Signal</keyword>
<dbReference type="GO" id="GO:0012505">
    <property type="term" value="C:endomembrane system"/>
    <property type="evidence" value="ECO:0007669"/>
    <property type="project" value="UniProtKB-SubCell"/>
</dbReference>
<dbReference type="FunFam" id="1.50.10.20:FF:000006">
    <property type="entry name" value="Mannan endo-1,6-alpha-mannosidase"/>
    <property type="match status" value="1"/>
</dbReference>
<dbReference type="AlphaFoldDB" id="A0A8H4UVE8"/>
<feature type="signal peptide" evidence="13">
    <location>
        <begin position="1"/>
        <end position="18"/>
    </location>
</feature>
<evidence type="ECO:0000256" key="13">
    <source>
        <dbReference type="SAM" id="SignalP"/>
    </source>
</evidence>
<dbReference type="InterPro" id="IPR005198">
    <property type="entry name" value="Glyco_hydro_76"/>
</dbReference>
<proteinExistence type="inferred from homology"/>
<accession>A0A8H4UVE8</accession>
<comment type="caution">
    <text evidence="14">The sequence shown here is derived from an EMBL/GenBank/DDBJ whole genome shotgun (WGS) entry which is preliminary data.</text>
</comment>
<dbReference type="Gene3D" id="1.50.10.20">
    <property type="match status" value="1"/>
</dbReference>
<feature type="transmembrane region" description="Helical" evidence="12">
    <location>
        <begin position="432"/>
        <end position="454"/>
    </location>
</feature>
<keyword evidence="15" id="KW-1185">Reference proteome</keyword>
<keyword evidence="12" id="KW-0812">Transmembrane</keyword>
<gene>
    <name evidence="14" type="ORF">FZEAL_445</name>
</gene>
<feature type="chain" id="PRO_5034760695" description="Mannan endo-1,6-alpha-mannosidase" evidence="13">
    <location>
        <begin position="19"/>
        <end position="455"/>
    </location>
</feature>
<comment type="subcellular location">
    <subcellularLocation>
        <location evidence="2">Endomembrane system</location>
    </subcellularLocation>
</comment>
<evidence type="ECO:0000256" key="4">
    <source>
        <dbReference type="ARBA" id="ARBA00012350"/>
    </source>
</evidence>
<evidence type="ECO:0000256" key="8">
    <source>
        <dbReference type="ARBA" id="ARBA00023180"/>
    </source>
</evidence>
<dbReference type="Pfam" id="PF03663">
    <property type="entry name" value="Glyco_hydro_76"/>
    <property type="match status" value="1"/>
</dbReference>
<reference evidence="14" key="2">
    <citation type="submission" date="2020-05" db="EMBL/GenBank/DDBJ databases">
        <authorList>
            <person name="Kim H.-S."/>
            <person name="Proctor R.H."/>
            <person name="Brown D.W."/>
        </authorList>
    </citation>
    <scope>NUCLEOTIDE SEQUENCE</scope>
    <source>
        <strain evidence="14">NRRL 22465</strain>
    </source>
</reference>
<evidence type="ECO:0000256" key="3">
    <source>
        <dbReference type="ARBA" id="ARBA00009699"/>
    </source>
</evidence>
<evidence type="ECO:0000313" key="15">
    <source>
        <dbReference type="Proteomes" id="UP000635477"/>
    </source>
</evidence>
<evidence type="ECO:0000256" key="6">
    <source>
        <dbReference type="ARBA" id="ARBA00022801"/>
    </source>
</evidence>
<comment type="catalytic activity">
    <reaction evidence="1 10">
        <text>Random hydrolysis of (1-&gt;6)-alpha-D-mannosidic linkages in unbranched (1-&gt;6)-mannans.</text>
        <dbReference type="EC" id="3.2.1.101"/>
    </reaction>
</comment>
<dbReference type="GO" id="GO:0016052">
    <property type="term" value="P:carbohydrate catabolic process"/>
    <property type="evidence" value="ECO:0007669"/>
    <property type="project" value="InterPro"/>
</dbReference>
<reference evidence="14" key="1">
    <citation type="journal article" date="2020" name="BMC Genomics">
        <title>Correction to: Identification and distribution of gene clusters required for synthesis of sphingolipid metabolism inhibitors in diverse species of the filamentous fungus Fusarium.</title>
        <authorList>
            <person name="Kim H.S."/>
            <person name="Lohmar J.M."/>
            <person name="Busman M."/>
            <person name="Brown D.W."/>
            <person name="Naumann T.A."/>
            <person name="Divon H.H."/>
            <person name="Lysoe E."/>
            <person name="Uhlig S."/>
            <person name="Proctor R.H."/>
        </authorList>
    </citation>
    <scope>NUCLEOTIDE SEQUENCE</scope>
    <source>
        <strain evidence="14">NRRL 22465</strain>
    </source>
</reference>
<evidence type="ECO:0000256" key="12">
    <source>
        <dbReference type="SAM" id="Phobius"/>
    </source>
</evidence>
<dbReference type="PANTHER" id="PTHR12145">
    <property type="entry name" value="MANNAN ENDO-1,6-ALPHA-MANNOSIDASE DCW1"/>
    <property type="match status" value="1"/>
</dbReference>
<sequence>MLLQTAAVVLGLTTTVNGLKVYWDDDSKSLFFLSYPPYGLMKFYTGNNTGDTPGNLPDPYYWWEAGAMFGAMIDYWWITGDETYNDVTSQAMVHQAGEDKDYMPVNQTKTEGNDDQGFWAMAVMAAAERKFPDPPDDQPQWLALTQAVFNEYASRWDTKHCGGGLRWQIFPLNRGYDYKNSISNGCFFNIAARLARYTGNETYADWATKIWDWEVDAGLINDEHHVLDGVTIRGDDCSSIDKIQWSYNAGIFLHGAAVMYNMTESKEWKNRTDGMLEDVNKRFVKNNVIYEQFCEPTEQCNQDQRSFKGYLARWLVATTQLAPYTYEPISKLLLSSAKAAAAVCSGSPASDFGGISGTACGFTWLTNAFDGRHGVGPQMNAMSVLMYTLVPNAQAPYTKKTGGSSKGDPNAGNERSDEEDKYLQPITAKDKAGAGILTVVMAAGIIGGTAFAFID</sequence>